<dbReference type="InterPro" id="IPR013097">
    <property type="entry name" value="Dabb"/>
</dbReference>
<dbReference type="InterPro" id="IPR011008">
    <property type="entry name" value="Dimeric_a/b-barrel"/>
</dbReference>
<dbReference type="Gene3D" id="3.30.70.100">
    <property type="match status" value="1"/>
</dbReference>
<dbReference type="AlphaFoldDB" id="A0A396RM91"/>
<dbReference type="Pfam" id="PF07876">
    <property type="entry name" value="Dabb"/>
    <property type="match status" value="1"/>
</dbReference>
<dbReference type="Proteomes" id="UP000266693">
    <property type="component" value="Unassembled WGS sequence"/>
</dbReference>
<evidence type="ECO:0000259" key="1">
    <source>
        <dbReference type="PROSITE" id="PS51502"/>
    </source>
</evidence>
<keyword evidence="3" id="KW-1185">Reference proteome</keyword>
<proteinExistence type="predicted"/>
<evidence type="ECO:0000313" key="3">
    <source>
        <dbReference type="Proteomes" id="UP000266693"/>
    </source>
</evidence>
<evidence type="ECO:0000313" key="2">
    <source>
        <dbReference type="EMBL" id="RHW17500.1"/>
    </source>
</evidence>
<gene>
    <name evidence="2" type="ORF">D1610_10365</name>
</gene>
<dbReference type="SUPFAM" id="SSF54909">
    <property type="entry name" value="Dimeric alpha+beta barrel"/>
    <property type="match status" value="1"/>
</dbReference>
<sequence length="126" mass="13624">MIALGGAGVVAVPASATSDAGPVSAKLVHHVFFWLRNAGSAEDREQLIAGIRKLAVIDVVRGLHIGVPAPTEDREVVDSSYDVSELLFFDSVADQKTYQDHPVHKAFVANCSHLWRKVVVYDTLSV</sequence>
<feature type="domain" description="Stress-response A/B barrel" evidence="1">
    <location>
        <begin position="27"/>
        <end position="123"/>
    </location>
</feature>
<comment type="caution">
    <text evidence="2">The sequence shown here is derived from an EMBL/GenBank/DDBJ whole genome shotgun (WGS) entry which is preliminary data.</text>
</comment>
<name>A0A396RM91_9SPHN</name>
<dbReference type="PROSITE" id="PS51502">
    <property type="entry name" value="S_R_A_B_BARREL"/>
    <property type="match status" value="1"/>
</dbReference>
<protein>
    <submittedName>
        <fullName evidence="2">Dabb family protein</fullName>
    </submittedName>
</protein>
<dbReference type="EMBL" id="QWLV01000004">
    <property type="protein sequence ID" value="RHW17500.1"/>
    <property type="molecule type" value="Genomic_DNA"/>
</dbReference>
<dbReference type="OrthoDB" id="7189263at2"/>
<reference evidence="2 3" key="1">
    <citation type="submission" date="2018-08" db="EMBL/GenBank/DDBJ databases">
        <title>The multiple taxonomic identification of Sphingomonas gilva.</title>
        <authorList>
            <person name="Zhu D."/>
            <person name="Zheng S."/>
        </authorList>
    </citation>
    <scope>NUCLEOTIDE SEQUENCE [LARGE SCALE GENOMIC DNA]</scope>
    <source>
        <strain evidence="2 3">ZDH117</strain>
    </source>
</reference>
<organism evidence="2 3">
    <name type="scientific">Sphingomonas gilva</name>
    <dbReference type="NCBI Taxonomy" id="2305907"/>
    <lineage>
        <taxon>Bacteria</taxon>
        <taxon>Pseudomonadati</taxon>
        <taxon>Pseudomonadota</taxon>
        <taxon>Alphaproteobacteria</taxon>
        <taxon>Sphingomonadales</taxon>
        <taxon>Sphingomonadaceae</taxon>
        <taxon>Sphingomonas</taxon>
    </lineage>
</organism>
<dbReference type="SMART" id="SM00886">
    <property type="entry name" value="Dabb"/>
    <property type="match status" value="1"/>
</dbReference>
<accession>A0A396RM91</accession>